<evidence type="ECO:0000313" key="3">
    <source>
        <dbReference type="Proteomes" id="UP000515472"/>
    </source>
</evidence>
<proteinExistence type="predicted"/>
<dbReference type="InterPro" id="IPR015985">
    <property type="entry name" value="TehB-like_dom"/>
</dbReference>
<dbReference type="KEGG" id="gbn:GEOBRER4_12560"/>
<dbReference type="Pfam" id="PF03848">
    <property type="entry name" value="TehB"/>
    <property type="match status" value="1"/>
</dbReference>
<dbReference type="GO" id="GO:0032259">
    <property type="term" value="P:methylation"/>
    <property type="evidence" value="ECO:0007669"/>
    <property type="project" value="UniProtKB-KW"/>
</dbReference>
<dbReference type="InterPro" id="IPR029063">
    <property type="entry name" value="SAM-dependent_MTases_sf"/>
</dbReference>
<keyword evidence="3" id="KW-1185">Reference proteome</keyword>
<dbReference type="GO" id="GO:0008168">
    <property type="term" value="F:methyltransferase activity"/>
    <property type="evidence" value="ECO:0007669"/>
    <property type="project" value="UniProtKB-KW"/>
</dbReference>
<reference evidence="2 3" key="1">
    <citation type="submission" date="2020-06" db="EMBL/GenBank/DDBJ databases">
        <title>Interaction of electrochemicaly active bacteria, Geobacter bremensis R4 on different carbon anode.</title>
        <authorList>
            <person name="Meng L."/>
            <person name="Yoshida N."/>
        </authorList>
    </citation>
    <scope>NUCLEOTIDE SEQUENCE [LARGE SCALE GENOMIC DNA]</scope>
    <source>
        <strain evidence="2 3">R4</strain>
    </source>
</reference>
<protein>
    <submittedName>
        <fullName evidence="2">Methyltransferase type 12</fullName>
    </submittedName>
</protein>
<dbReference type="Gene3D" id="3.40.50.150">
    <property type="entry name" value="Vaccinia Virus protein VP39"/>
    <property type="match status" value="1"/>
</dbReference>
<keyword evidence="2" id="KW-0808">Transferase</keyword>
<gene>
    <name evidence="2" type="ORF">GEOBRER4_n1307</name>
</gene>
<sequence>MIKPATSIIRYTRFFRLIRANRVLDYGTGSLRNALYLTEQGFTVYAADVPEQVKVLRAHPKAMALERLLDVSELVQSDLGVDLVLSTYVFNIIETRAQRKQYLENVVANLREEGYFLIEVNSRPDDLRCGSTLQHYMDCDDKARSYTHDDLDRFLLPYNFERICHYYSTHALAAVYRLTGRKF</sequence>
<dbReference type="AlphaFoldDB" id="A0A6S6M3H2"/>
<evidence type="ECO:0000259" key="1">
    <source>
        <dbReference type="Pfam" id="PF03848"/>
    </source>
</evidence>
<dbReference type="SUPFAM" id="SSF53335">
    <property type="entry name" value="S-adenosyl-L-methionine-dependent methyltransferases"/>
    <property type="match status" value="1"/>
</dbReference>
<dbReference type="RefSeq" id="WP_185244701.1">
    <property type="nucleotide sequence ID" value="NZ_AP023213.1"/>
</dbReference>
<dbReference type="Proteomes" id="UP000515472">
    <property type="component" value="Chromosome"/>
</dbReference>
<keyword evidence="2" id="KW-0489">Methyltransferase</keyword>
<accession>A0A6S6M3H2</accession>
<evidence type="ECO:0000313" key="2">
    <source>
        <dbReference type="EMBL" id="BCG46506.1"/>
    </source>
</evidence>
<name>A0A6S6M3H2_9BACT</name>
<organism evidence="2 3">
    <name type="scientific">Citrifermentans bremense</name>
    <dbReference type="NCBI Taxonomy" id="60035"/>
    <lineage>
        <taxon>Bacteria</taxon>
        <taxon>Pseudomonadati</taxon>
        <taxon>Thermodesulfobacteriota</taxon>
        <taxon>Desulfuromonadia</taxon>
        <taxon>Geobacterales</taxon>
        <taxon>Geobacteraceae</taxon>
        <taxon>Citrifermentans</taxon>
    </lineage>
</organism>
<dbReference type="EMBL" id="AP023213">
    <property type="protein sequence ID" value="BCG46506.1"/>
    <property type="molecule type" value="Genomic_DNA"/>
</dbReference>
<feature type="domain" description="Tellurite resistance methyltransferase TehB-like" evidence="1">
    <location>
        <begin position="16"/>
        <end position="141"/>
    </location>
</feature>